<gene>
    <name evidence="2" type="ORF">BJ508DRAFT_419512</name>
</gene>
<dbReference type="InterPro" id="IPR046670">
    <property type="entry name" value="DUF6540"/>
</dbReference>
<dbReference type="Proteomes" id="UP000275078">
    <property type="component" value="Unassembled WGS sequence"/>
</dbReference>
<organism evidence="2 3">
    <name type="scientific">Ascobolus immersus RN42</name>
    <dbReference type="NCBI Taxonomy" id="1160509"/>
    <lineage>
        <taxon>Eukaryota</taxon>
        <taxon>Fungi</taxon>
        <taxon>Dikarya</taxon>
        <taxon>Ascomycota</taxon>
        <taxon>Pezizomycotina</taxon>
        <taxon>Pezizomycetes</taxon>
        <taxon>Pezizales</taxon>
        <taxon>Ascobolaceae</taxon>
        <taxon>Ascobolus</taxon>
    </lineage>
</organism>
<keyword evidence="3" id="KW-1185">Reference proteome</keyword>
<name>A0A3N4HDH9_ASCIM</name>
<dbReference type="AlphaFoldDB" id="A0A3N4HDH9"/>
<reference evidence="2 3" key="1">
    <citation type="journal article" date="2018" name="Nat. Ecol. Evol.">
        <title>Pezizomycetes genomes reveal the molecular basis of ectomycorrhizal truffle lifestyle.</title>
        <authorList>
            <person name="Murat C."/>
            <person name="Payen T."/>
            <person name="Noel B."/>
            <person name="Kuo A."/>
            <person name="Morin E."/>
            <person name="Chen J."/>
            <person name="Kohler A."/>
            <person name="Krizsan K."/>
            <person name="Balestrini R."/>
            <person name="Da Silva C."/>
            <person name="Montanini B."/>
            <person name="Hainaut M."/>
            <person name="Levati E."/>
            <person name="Barry K.W."/>
            <person name="Belfiori B."/>
            <person name="Cichocki N."/>
            <person name="Clum A."/>
            <person name="Dockter R.B."/>
            <person name="Fauchery L."/>
            <person name="Guy J."/>
            <person name="Iotti M."/>
            <person name="Le Tacon F."/>
            <person name="Lindquist E.A."/>
            <person name="Lipzen A."/>
            <person name="Malagnac F."/>
            <person name="Mello A."/>
            <person name="Molinier V."/>
            <person name="Miyauchi S."/>
            <person name="Poulain J."/>
            <person name="Riccioni C."/>
            <person name="Rubini A."/>
            <person name="Sitrit Y."/>
            <person name="Splivallo R."/>
            <person name="Traeger S."/>
            <person name="Wang M."/>
            <person name="Zifcakova L."/>
            <person name="Wipf D."/>
            <person name="Zambonelli A."/>
            <person name="Paolocci F."/>
            <person name="Nowrousian M."/>
            <person name="Ottonello S."/>
            <person name="Baldrian P."/>
            <person name="Spatafora J.W."/>
            <person name="Henrissat B."/>
            <person name="Nagy L.G."/>
            <person name="Aury J.M."/>
            <person name="Wincker P."/>
            <person name="Grigoriev I.V."/>
            <person name="Bonfante P."/>
            <person name="Martin F.M."/>
        </authorList>
    </citation>
    <scope>NUCLEOTIDE SEQUENCE [LARGE SCALE GENOMIC DNA]</scope>
    <source>
        <strain evidence="2 3">RN42</strain>
    </source>
</reference>
<evidence type="ECO:0000256" key="1">
    <source>
        <dbReference type="SAM" id="MobiDB-lite"/>
    </source>
</evidence>
<evidence type="ECO:0000313" key="2">
    <source>
        <dbReference type="EMBL" id="RPA72352.1"/>
    </source>
</evidence>
<dbReference type="Pfam" id="PF20174">
    <property type="entry name" value="DUF6540"/>
    <property type="match status" value="1"/>
</dbReference>
<proteinExistence type="predicted"/>
<dbReference type="EMBL" id="ML119865">
    <property type="protein sequence ID" value="RPA72352.1"/>
    <property type="molecule type" value="Genomic_DNA"/>
</dbReference>
<dbReference type="STRING" id="1160509.A0A3N4HDH9"/>
<protein>
    <submittedName>
        <fullName evidence="2">Uncharacterized protein</fullName>
    </submittedName>
</protein>
<accession>A0A3N4HDH9</accession>
<sequence length="177" mass="19138">MSIAEDTGSNAQLFIVVFAGDPIDLMEYRHTLLYLAGYDATTNRGTPQSSPSESGEATSKETLQNSSATAGTIFQVSGAHGFFTYEKEPLSEDMSLTPGFQRQIPVSTLTAQQAVDFEHICEYTPVNNRERGWNCQSWVGDVLQRAVEQGVLRVPDVDKAVGALADCLLEATAGNSL</sequence>
<feature type="region of interest" description="Disordered" evidence="1">
    <location>
        <begin position="43"/>
        <end position="64"/>
    </location>
</feature>
<evidence type="ECO:0000313" key="3">
    <source>
        <dbReference type="Proteomes" id="UP000275078"/>
    </source>
</evidence>
<dbReference type="OrthoDB" id="37659at2759"/>